<dbReference type="SUPFAM" id="SSF48179">
    <property type="entry name" value="6-phosphogluconate dehydrogenase C-terminal domain-like"/>
    <property type="match status" value="1"/>
</dbReference>
<keyword evidence="6" id="KW-1185">Reference proteome</keyword>
<dbReference type="PIRSF" id="PIRSF500136">
    <property type="entry name" value="UDP_ManNAc_DH"/>
    <property type="match status" value="1"/>
</dbReference>
<dbReference type="InterPro" id="IPR014026">
    <property type="entry name" value="UDP-Glc/GDP-Man_DH_dimer"/>
</dbReference>
<dbReference type="InterPro" id="IPR036220">
    <property type="entry name" value="UDP-Glc/GDP-Man_DH_C_sf"/>
</dbReference>
<dbReference type="InterPro" id="IPR001732">
    <property type="entry name" value="UDP-Glc/GDP-Man_DH_N"/>
</dbReference>
<dbReference type="Pfam" id="PF03721">
    <property type="entry name" value="UDPG_MGDP_dh_N"/>
    <property type="match status" value="1"/>
</dbReference>
<comment type="caution">
    <text evidence="5">The sequence shown here is derived from an EMBL/GenBank/DDBJ whole genome shotgun (WGS) entry which is preliminary data.</text>
</comment>
<dbReference type="Gene3D" id="1.20.5.100">
    <property type="entry name" value="Cytochrome c1, transmembrane anchor, C-terminal"/>
    <property type="match status" value="1"/>
</dbReference>
<sequence length="406" mass="45520">MINIIGLGYIGLPTALMIAKSGVKVVGTDNNNKLVKSLSEGKLTFEEKGLGELFEEAISNGIEFSTEYQKTHTYILAVPTPFNKESKKLDPKYVISAVNSVLDNCESGAIIVIESTIAPGTIDKYIRPELERRGLTIGVDIHLVHAPERITPGNMIYELEHNSRTIGADDPEISGKVKKIYSGFCKSEIVLTDIRSAEMSKVIENTYRDVNIAFANELAKICRTDNMDVYEITRIANKHPRVNILQPGPGVGGHCISVDPWFLVGDYPDLTNLILTARKTNDSMPRHVLGRIRDIMREHGIKDISKVGLYGLAYKENVDDTRESPTLQLLERMDEHLAFGVKVFDPLVKERIVDHQFMNFEDFINEIEIVVVMVGHDHVKNNMELIKDKLVLDTKNICAIDKAYKL</sequence>
<dbReference type="Pfam" id="PF00984">
    <property type="entry name" value="UDPG_MGDP_dh"/>
    <property type="match status" value="1"/>
</dbReference>
<dbReference type="InterPro" id="IPR017476">
    <property type="entry name" value="UDP-Glc/GDP-Man"/>
</dbReference>
<dbReference type="InterPro" id="IPR014027">
    <property type="entry name" value="UDP-Glc/GDP-Man_DH_C"/>
</dbReference>
<organism evidence="5 6">
    <name type="scientific">Virgibacillus tibetensis</name>
    <dbReference type="NCBI Taxonomy" id="3042313"/>
    <lineage>
        <taxon>Bacteria</taxon>
        <taxon>Bacillati</taxon>
        <taxon>Bacillota</taxon>
        <taxon>Bacilli</taxon>
        <taxon>Bacillales</taxon>
        <taxon>Bacillaceae</taxon>
        <taxon>Virgibacillus</taxon>
    </lineage>
</organism>
<dbReference type="PANTHER" id="PTHR43491:SF1">
    <property type="entry name" value="UDP-N-ACETYL-D-MANNOSAMINE DEHYDROGENASE"/>
    <property type="match status" value="1"/>
</dbReference>
<accession>A0ABU6KDI3</accession>
<dbReference type="InterPro" id="IPR036291">
    <property type="entry name" value="NAD(P)-bd_dom_sf"/>
</dbReference>
<dbReference type="Pfam" id="PF03720">
    <property type="entry name" value="UDPG_MGDP_dh_C"/>
    <property type="match status" value="1"/>
</dbReference>
<keyword evidence="2" id="KW-0520">NAD</keyword>
<name>A0ABU6KDI3_9BACI</name>
<dbReference type="SMART" id="SM00984">
    <property type="entry name" value="UDPG_MGDP_dh_C"/>
    <property type="match status" value="1"/>
</dbReference>
<evidence type="ECO:0000313" key="6">
    <source>
        <dbReference type="Proteomes" id="UP001335737"/>
    </source>
</evidence>
<dbReference type="InterPro" id="IPR028359">
    <property type="entry name" value="UDP_ManNAc/GlcNAc_DH"/>
</dbReference>
<evidence type="ECO:0000256" key="2">
    <source>
        <dbReference type="ARBA" id="ARBA00023027"/>
    </source>
</evidence>
<evidence type="ECO:0000256" key="1">
    <source>
        <dbReference type="ARBA" id="ARBA00023002"/>
    </source>
</evidence>
<dbReference type="EMBL" id="JARZFX010000002">
    <property type="protein sequence ID" value="MEC5423402.1"/>
    <property type="molecule type" value="Genomic_DNA"/>
</dbReference>
<protein>
    <submittedName>
        <fullName evidence="5">Nucleotide sugar dehydrogenase</fullName>
    </submittedName>
</protein>
<comment type="similarity">
    <text evidence="3">Belongs to the UDP-glucose/GDP-mannose dehydrogenase family.</text>
</comment>
<dbReference type="PIRSF" id="PIRSF000124">
    <property type="entry name" value="UDPglc_GDPman_dh"/>
    <property type="match status" value="1"/>
</dbReference>
<dbReference type="Gene3D" id="3.40.50.720">
    <property type="entry name" value="NAD(P)-binding Rossmann-like Domain"/>
    <property type="match status" value="2"/>
</dbReference>
<dbReference type="SUPFAM" id="SSF51735">
    <property type="entry name" value="NAD(P)-binding Rossmann-fold domains"/>
    <property type="match status" value="1"/>
</dbReference>
<dbReference type="PANTHER" id="PTHR43491">
    <property type="entry name" value="UDP-N-ACETYL-D-MANNOSAMINE DEHYDROGENASE"/>
    <property type="match status" value="1"/>
</dbReference>
<keyword evidence="1" id="KW-0560">Oxidoreductase</keyword>
<dbReference type="NCBIfam" id="TIGR03026">
    <property type="entry name" value="NDP-sugDHase"/>
    <property type="match status" value="1"/>
</dbReference>
<proteinExistence type="inferred from homology"/>
<gene>
    <name evidence="5" type="ORF">QGM71_07820</name>
</gene>
<feature type="domain" description="UDP-glucose/GDP-mannose dehydrogenase C-terminal" evidence="4">
    <location>
        <begin position="308"/>
        <end position="400"/>
    </location>
</feature>
<dbReference type="InterPro" id="IPR008927">
    <property type="entry name" value="6-PGluconate_DH-like_C_sf"/>
</dbReference>
<dbReference type="SUPFAM" id="SSF52413">
    <property type="entry name" value="UDP-glucose/GDP-mannose dehydrogenase C-terminal domain"/>
    <property type="match status" value="1"/>
</dbReference>
<evidence type="ECO:0000256" key="3">
    <source>
        <dbReference type="PIRNR" id="PIRNR000124"/>
    </source>
</evidence>
<evidence type="ECO:0000259" key="4">
    <source>
        <dbReference type="SMART" id="SM00984"/>
    </source>
</evidence>
<evidence type="ECO:0000313" key="5">
    <source>
        <dbReference type="EMBL" id="MEC5423402.1"/>
    </source>
</evidence>
<dbReference type="Proteomes" id="UP001335737">
    <property type="component" value="Unassembled WGS sequence"/>
</dbReference>
<reference evidence="5 6" key="1">
    <citation type="journal article" date="2024" name="Int. J. Syst. Evol. Microbiol.">
        <title>Virgibacillus tibetensis sp. nov., isolated from salt lake on the Tibetan Plateau of China.</title>
        <authorList>
            <person name="Phurbu D."/>
            <person name="Liu Z.-X."/>
            <person name="Wang R."/>
            <person name="Zheng Y.-Y."/>
            <person name="Liu H.-C."/>
            <person name="Zhou Y.-G."/>
            <person name="Yu Y.-J."/>
            <person name="Li A.-H."/>
        </authorList>
    </citation>
    <scope>NUCLEOTIDE SEQUENCE [LARGE SCALE GENOMIC DNA]</scope>
    <source>
        <strain evidence="5 6">C22-A2</strain>
    </source>
</reference>
<dbReference type="RefSeq" id="WP_327606953.1">
    <property type="nucleotide sequence ID" value="NZ_JARZFX010000002.1"/>
</dbReference>